<keyword evidence="9" id="KW-0804">Transcription</keyword>
<evidence type="ECO:0000256" key="1">
    <source>
        <dbReference type="ARBA" id="ARBA00004123"/>
    </source>
</evidence>
<feature type="compositionally biased region" description="Polar residues" evidence="12">
    <location>
        <begin position="818"/>
        <end position="831"/>
    </location>
</feature>
<dbReference type="InterPro" id="IPR013860">
    <property type="entry name" value="AreA_GATA"/>
</dbReference>
<dbReference type="GO" id="GO:0042128">
    <property type="term" value="P:nitrate assimilation"/>
    <property type="evidence" value="ECO:0007669"/>
    <property type="project" value="UniProtKB-KW"/>
</dbReference>
<dbReference type="GO" id="GO:0005634">
    <property type="term" value="C:nucleus"/>
    <property type="evidence" value="ECO:0007669"/>
    <property type="project" value="UniProtKB-SubCell"/>
</dbReference>
<comment type="caution">
    <text evidence="14">The sequence shown here is derived from an EMBL/GenBank/DDBJ whole genome shotgun (WGS) entry which is preliminary data.</text>
</comment>
<feature type="region of interest" description="Disordered" evidence="12">
    <location>
        <begin position="390"/>
        <end position="409"/>
    </location>
</feature>
<dbReference type="GO" id="GO:0000981">
    <property type="term" value="F:DNA-binding transcription factor activity, RNA polymerase II-specific"/>
    <property type="evidence" value="ECO:0007669"/>
    <property type="project" value="TreeGrafter"/>
</dbReference>
<sequence>MPFATTHAERGGRVAIGATAVFQPGADDSPPMVEADQFYHSPPDVDAPQTIALRHPSPNARNTQTITSTAIGGGKLDFSTQEAIARHGLLQESAFPDWEDDAARSGLESPDEMQKKDPLGTQIWKLYSKTKTRLPNQERMENLTWRMMAMNLKRREQMQAMSQQSKPPLFSGIGQMHKPMEDINGTALDPMNLDDFIMPNSIASPAGLTPPMTESPAKAAHKTSALPINTKKDAQPSTSSTLIPGSVPQPLAQLGRPHEFDYVERRIRKTSVDEKRARKRPAEFSPQVPATTVSMNSTDAGVDVGVPDYILDQSSSRQQYPVHASTHPQVPFSIDTFNVNEDPILNSAGPFQQNFTFSPTGSPLVANGPFSNVYNPTSVASSLNSTDYYSPPASGLPSTASTPQPGHDNEHQQYYFDVLNYGGQRSTHLGSSMHSPFPYGSGNGPRFNGMGASGASSGYPIQQQHVNPSNVLVPEYRQRVSPGVTMASHDNMFQFGVDSDNDDDDDGGAFPDRNAILQAEYGGVGDPTLDLNSSIQWDSNVREYHGYPRFGQGKQVRIGGAEIVNSPPDWSGGPGLGRTHGSAASVSDIRNRDQDSRRQKIPRTTSTPALSNQGPHMHPSNPTSPPESSFSSAAPSRPESPSFKNSEQNGAPTTCANCFTQTTPLWRRNPEGHPLCNACGLFLKLHGVVRPLSLKTDIIKKRNRGSGATMPVGTASTRASKKASRKPSIHQTPVTTPNSNQTMSENNSASPPSVQGSTNSGPTPTTPTSFPPAINGVKAGVVPIAAAPPKPAPPLAAGQTNPPFQVTPKRQRRLSKVSAPSTGSGGQQPPVSASLPGRVDDVTASQPISDSRHVQAPVTRAKAANFSINSGLTGMSTIMQGAEMMGSGRTGGMSQGLTAAGQQNSGQEWEWLTMSL</sequence>
<dbReference type="InterPro" id="IPR011420">
    <property type="entry name" value="AreA_N"/>
</dbReference>
<dbReference type="FunFam" id="3.30.50.10:FF:000007">
    <property type="entry name" value="Nitrogen regulatory AreA, N-terminal"/>
    <property type="match status" value="1"/>
</dbReference>
<dbReference type="SMART" id="SM00401">
    <property type="entry name" value="ZnF_GATA"/>
    <property type="match status" value="1"/>
</dbReference>
<dbReference type="Gene3D" id="3.30.50.10">
    <property type="entry name" value="Erythroid Transcription Factor GATA-1, subunit A"/>
    <property type="match status" value="1"/>
</dbReference>
<evidence type="ECO:0000256" key="4">
    <source>
        <dbReference type="ARBA" id="ARBA00022833"/>
    </source>
</evidence>
<dbReference type="GO" id="GO:0000122">
    <property type="term" value="P:negative regulation of transcription by RNA polymerase II"/>
    <property type="evidence" value="ECO:0007669"/>
    <property type="project" value="TreeGrafter"/>
</dbReference>
<dbReference type="CDD" id="cd00202">
    <property type="entry name" value="ZnF_GATA"/>
    <property type="match status" value="1"/>
</dbReference>
<organism evidence="14 15">
    <name type="scientific">Endocarpon pusillum</name>
    <dbReference type="NCBI Taxonomy" id="364733"/>
    <lineage>
        <taxon>Eukaryota</taxon>
        <taxon>Fungi</taxon>
        <taxon>Dikarya</taxon>
        <taxon>Ascomycota</taxon>
        <taxon>Pezizomycotina</taxon>
        <taxon>Eurotiomycetes</taxon>
        <taxon>Chaetothyriomycetidae</taxon>
        <taxon>Verrucariales</taxon>
        <taxon>Verrucariaceae</taxon>
        <taxon>Endocarpon</taxon>
    </lineage>
</organism>
<dbReference type="InterPro" id="IPR039355">
    <property type="entry name" value="Transcription_factor_GATA"/>
</dbReference>
<dbReference type="GO" id="GO:0000978">
    <property type="term" value="F:RNA polymerase II cis-regulatory region sequence-specific DNA binding"/>
    <property type="evidence" value="ECO:0007669"/>
    <property type="project" value="TreeGrafter"/>
</dbReference>
<dbReference type="InterPro" id="IPR000679">
    <property type="entry name" value="Znf_GATA"/>
</dbReference>
<dbReference type="Pfam" id="PF00320">
    <property type="entry name" value="GATA"/>
    <property type="match status" value="1"/>
</dbReference>
<evidence type="ECO:0000256" key="10">
    <source>
        <dbReference type="ARBA" id="ARBA00023242"/>
    </source>
</evidence>
<feature type="compositionally biased region" description="Low complexity" evidence="12">
    <location>
        <begin position="757"/>
        <end position="774"/>
    </location>
</feature>
<comment type="subcellular location">
    <subcellularLocation>
        <location evidence="1">Nucleus</location>
    </subcellularLocation>
</comment>
<evidence type="ECO:0000256" key="2">
    <source>
        <dbReference type="ARBA" id="ARBA00022723"/>
    </source>
</evidence>
<feature type="compositionally biased region" description="Low complexity" evidence="12">
    <location>
        <begin position="626"/>
        <end position="643"/>
    </location>
</feature>
<accession>A0A8H7E8V3</accession>
<dbReference type="PROSITE" id="PS50114">
    <property type="entry name" value="GATA_ZN_FINGER_2"/>
    <property type="match status" value="1"/>
</dbReference>
<evidence type="ECO:0000256" key="6">
    <source>
        <dbReference type="ARBA" id="ARBA00023063"/>
    </source>
</evidence>
<dbReference type="OrthoDB" id="515401at2759"/>
<evidence type="ECO:0000256" key="12">
    <source>
        <dbReference type="SAM" id="MobiDB-lite"/>
    </source>
</evidence>
<feature type="region of interest" description="Disordered" evidence="12">
    <location>
        <begin position="22"/>
        <end position="62"/>
    </location>
</feature>
<gene>
    <name evidence="14" type="ORF">GJ744_008861</name>
</gene>
<dbReference type="InterPro" id="IPR013088">
    <property type="entry name" value="Znf_NHR/GATA"/>
</dbReference>
<feature type="compositionally biased region" description="Basic residues" evidence="12">
    <location>
        <begin position="719"/>
        <end position="728"/>
    </location>
</feature>
<keyword evidence="7" id="KW-0238">DNA-binding</keyword>
<evidence type="ECO:0000256" key="8">
    <source>
        <dbReference type="ARBA" id="ARBA00023159"/>
    </source>
</evidence>
<dbReference type="PROSITE" id="PS00344">
    <property type="entry name" value="GATA_ZN_FINGER_1"/>
    <property type="match status" value="1"/>
</dbReference>
<evidence type="ECO:0000256" key="11">
    <source>
        <dbReference type="PROSITE-ProRule" id="PRU00094"/>
    </source>
</evidence>
<name>A0A8H7E8V3_9EURO</name>
<keyword evidence="15" id="KW-1185">Reference proteome</keyword>
<feature type="domain" description="GATA-type" evidence="13">
    <location>
        <begin position="649"/>
        <end position="702"/>
    </location>
</feature>
<feature type="region of interest" description="Disordered" evidence="12">
    <location>
        <begin position="790"/>
        <end position="837"/>
    </location>
</feature>
<keyword evidence="5" id="KW-0805">Transcription regulation</keyword>
<dbReference type="PANTHER" id="PTHR10071">
    <property type="entry name" value="TRANSCRIPTION FACTOR GATA FAMILY MEMBER"/>
    <property type="match status" value="1"/>
</dbReference>
<keyword evidence="2" id="KW-0479">Metal-binding</keyword>
<keyword evidence="10" id="KW-0539">Nucleus</keyword>
<evidence type="ECO:0000256" key="3">
    <source>
        <dbReference type="ARBA" id="ARBA00022771"/>
    </source>
</evidence>
<dbReference type="Pfam" id="PF08550">
    <property type="entry name" value="GATA_AreA"/>
    <property type="match status" value="1"/>
</dbReference>
<dbReference type="AlphaFoldDB" id="A0A8H7E8V3"/>
<feature type="compositionally biased region" description="Polar residues" evidence="12">
    <location>
        <begin position="644"/>
        <end position="653"/>
    </location>
</feature>
<feature type="region of interest" description="Disordered" evidence="12">
    <location>
        <begin position="230"/>
        <end position="253"/>
    </location>
</feature>
<evidence type="ECO:0000256" key="5">
    <source>
        <dbReference type="ARBA" id="ARBA00023015"/>
    </source>
</evidence>
<reference evidence="14" key="1">
    <citation type="submission" date="2020-02" db="EMBL/GenBank/DDBJ databases">
        <authorList>
            <person name="Palmer J.M."/>
        </authorList>
    </citation>
    <scope>NUCLEOTIDE SEQUENCE</scope>
    <source>
        <strain evidence="14">EPUS1.4</strain>
        <tissue evidence="14">Thallus</tissue>
    </source>
</reference>
<keyword evidence="4" id="KW-0862">Zinc</keyword>
<evidence type="ECO:0000256" key="9">
    <source>
        <dbReference type="ARBA" id="ARBA00023163"/>
    </source>
</evidence>
<keyword evidence="6" id="KW-0534">Nitrate assimilation</keyword>
<protein>
    <recommendedName>
        <fullName evidence="13">GATA-type domain-containing protein</fullName>
    </recommendedName>
</protein>
<keyword evidence="3 11" id="KW-0863">Zinc-finger</keyword>
<feature type="compositionally biased region" description="Polar residues" evidence="12">
    <location>
        <begin position="602"/>
        <end position="614"/>
    </location>
</feature>
<dbReference type="PANTHER" id="PTHR10071:SF281">
    <property type="entry name" value="BOX A-BINDING FACTOR-RELATED"/>
    <property type="match status" value="1"/>
</dbReference>
<feature type="compositionally biased region" description="Basic and acidic residues" evidence="12">
    <location>
        <begin position="589"/>
        <end position="598"/>
    </location>
</feature>
<dbReference type="Pfam" id="PF07573">
    <property type="entry name" value="AreA_N"/>
    <property type="match status" value="1"/>
</dbReference>
<feature type="region of interest" description="Disordered" evidence="12">
    <location>
        <begin position="703"/>
        <end position="774"/>
    </location>
</feature>
<evidence type="ECO:0000259" key="13">
    <source>
        <dbReference type="PROSITE" id="PS50114"/>
    </source>
</evidence>
<dbReference type="PRINTS" id="PR00619">
    <property type="entry name" value="GATAZNFINGER"/>
</dbReference>
<dbReference type="GO" id="GO:0008270">
    <property type="term" value="F:zinc ion binding"/>
    <property type="evidence" value="ECO:0007669"/>
    <property type="project" value="UniProtKB-KW"/>
</dbReference>
<dbReference type="GO" id="GO:0045944">
    <property type="term" value="P:positive regulation of transcription by RNA polymerase II"/>
    <property type="evidence" value="ECO:0007669"/>
    <property type="project" value="TreeGrafter"/>
</dbReference>
<evidence type="ECO:0000313" key="14">
    <source>
        <dbReference type="EMBL" id="KAF7513567.1"/>
    </source>
</evidence>
<dbReference type="Proteomes" id="UP000606974">
    <property type="component" value="Unassembled WGS sequence"/>
</dbReference>
<feature type="region of interest" description="Disordered" evidence="12">
    <location>
        <begin position="562"/>
        <end position="653"/>
    </location>
</feature>
<keyword evidence="8" id="KW-0010">Activator</keyword>
<dbReference type="EMBL" id="JAACFV010000005">
    <property type="protein sequence ID" value="KAF7513567.1"/>
    <property type="molecule type" value="Genomic_DNA"/>
</dbReference>
<evidence type="ECO:0000313" key="15">
    <source>
        <dbReference type="Proteomes" id="UP000606974"/>
    </source>
</evidence>
<proteinExistence type="predicted"/>
<evidence type="ECO:0000256" key="7">
    <source>
        <dbReference type="ARBA" id="ARBA00023125"/>
    </source>
</evidence>
<dbReference type="SUPFAM" id="SSF57716">
    <property type="entry name" value="Glucocorticoid receptor-like (DNA-binding domain)"/>
    <property type="match status" value="1"/>
</dbReference>
<feature type="compositionally biased region" description="Polar residues" evidence="12">
    <location>
        <begin position="729"/>
        <end position="756"/>
    </location>
</feature>